<reference evidence="2" key="1">
    <citation type="submission" date="2022-03" db="EMBL/GenBank/DDBJ databases">
        <authorList>
            <person name="Lindestad O."/>
        </authorList>
    </citation>
    <scope>NUCLEOTIDE SEQUENCE</scope>
</reference>
<dbReference type="EMBL" id="CAKXAJ010015140">
    <property type="protein sequence ID" value="CAH2216353.1"/>
    <property type="molecule type" value="Genomic_DNA"/>
</dbReference>
<dbReference type="PANTHER" id="PTHR46599:SF3">
    <property type="entry name" value="PIGGYBAC TRANSPOSABLE ELEMENT-DERIVED PROTEIN 4"/>
    <property type="match status" value="1"/>
</dbReference>
<sequence>MYSGKEETQNSDVSKTEKLVFRLMRPYLLRGHHLFMDNFYNSINLTQKLLDLKTHSTGTLRANRKGTPTYIVKKKLKRGEHIWACKNRVYVSKWKDKRPVLMITSKIHPTIVEVSNRFGRTRLKPAEVEVYNRFMSGIDRSDQMVSYYSCPRKTIRWYKKVFFHLLDIAVWNAFYLFKKYKKGNSTAYSYIKYRDELIKDMIGLDKNLTGKDMFSNTRINDSRRFRTSHPQPEVSAIENNGSGHWPEQMYSSGRYIKKICFFEMQRMLQTKY</sequence>
<keyword evidence="3" id="KW-1185">Reference proteome</keyword>
<dbReference type="PANTHER" id="PTHR46599">
    <property type="entry name" value="PIGGYBAC TRANSPOSABLE ELEMENT-DERIVED PROTEIN 4"/>
    <property type="match status" value="1"/>
</dbReference>
<protein>
    <submittedName>
        <fullName evidence="2">Jg16806 protein</fullName>
    </submittedName>
</protein>
<feature type="domain" description="PiggyBac transposable element-derived protein" evidence="1">
    <location>
        <begin position="5"/>
        <end position="174"/>
    </location>
</feature>
<gene>
    <name evidence="2" type="primary">jg16806</name>
    <name evidence="2" type="ORF">PAEG_LOCUS4403</name>
</gene>
<dbReference type="Pfam" id="PF13843">
    <property type="entry name" value="DDE_Tnp_1_7"/>
    <property type="match status" value="1"/>
</dbReference>
<organism evidence="2 3">
    <name type="scientific">Pararge aegeria aegeria</name>
    <dbReference type="NCBI Taxonomy" id="348720"/>
    <lineage>
        <taxon>Eukaryota</taxon>
        <taxon>Metazoa</taxon>
        <taxon>Ecdysozoa</taxon>
        <taxon>Arthropoda</taxon>
        <taxon>Hexapoda</taxon>
        <taxon>Insecta</taxon>
        <taxon>Pterygota</taxon>
        <taxon>Neoptera</taxon>
        <taxon>Endopterygota</taxon>
        <taxon>Lepidoptera</taxon>
        <taxon>Glossata</taxon>
        <taxon>Ditrysia</taxon>
        <taxon>Papilionoidea</taxon>
        <taxon>Nymphalidae</taxon>
        <taxon>Satyrinae</taxon>
        <taxon>Satyrini</taxon>
        <taxon>Parargina</taxon>
        <taxon>Pararge</taxon>
    </lineage>
</organism>
<evidence type="ECO:0000313" key="2">
    <source>
        <dbReference type="EMBL" id="CAH2216353.1"/>
    </source>
</evidence>
<proteinExistence type="predicted"/>
<dbReference type="InterPro" id="IPR029526">
    <property type="entry name" value="PGBD"/>
</dbReference>
<name>A0A8S4QQI7_9NEOP</name>
<dbReference type="OrthoDB" id="118105at2759"/>
<dbReference type="Proteomes" id="UP000838756">
    <property type="component" value="Unassembled WGS sequence"/>
</dbReference>
<comment type="caution">
    <text evidence="2">The sequence shown here is derived from an EMBL/GenBank/DDBJ whole genome shotgun (WGS) entry which is preliminary data.</text>
</comment>
<evidence type="ECO:0000259" key="1">
    <source>
        <dbReference type="Pfam" id="PF13843"/>
    </source>
</evidence>
<dbReference type="AlphaFoldDB" id="A0A8S4QQI7"/>
<evidence type="ECO:0000313" key="3">
    <source>
        <dbReference type="Proteomes" id="UP000838756"/>
    </source>
</evidence>
<accession>A0A8S4QQI7</accession>